<accession>A0ACC1N250</accession>
<dbReference type="Proteomes" id="UP001143910">
    <property type="component" value="Unassembled WGS sequence"/>
</dbReference>
<comment type="caution">
    <text evidence="1">The sequence shown here is derived from an EMBL/GenBank/DDBJ whole genome shotgun (WGS) entry which is preliminary data.</text>
</comment>
<dbReference type="EMBL" id="JANJQO010001100">
    <property type="protein sequence ID" value="KAJ2972696.1"/>
    <property type="molecule type" value="Genomic_DNA"/>
</dbReference>
<organism evidence="1 2">
    <name type="scientific">Zarea fungicola</name>
    <dbReference type="NCBI Taxonomy" id="93591"/>
    <lineage>
        <taxon>Eukaryota</taxon>
        <taxon>Fungi</taxon>
        <taxon>Dikarya</taxon>
        <taxon>Ascomycota</taxon>
        <taxon>Pezizomycotina</taxon>
        <taxon>Sordariomycetes</taxon>
        <taxon>Hypocreomycetidae</taxon>
        <taxon>Hypocreales</taxon>
        <taxon>Cordycipitaceae</taxon>
        <taxon>Zarea</taxon>
    </lineage>
</organism>
<keyword evidence="2" id="KW-1185">Reference proteome</keyword>
<reference evidence="1" key="1">
    <citation type="submission" date="2022-08" db="EMBL/GenBank/DDBJ databases">
        <title>Genome Sequence of Lecanicillium fungicola.</title>
        <authorList>
            <person name="Buettner E."/>
        </authorList>
    </citation>
    <scope>NUCLEOTIDE SEQUENCE</scope>
    <source>
        <strain evidence="1">Babe33</strain>
    </source>
</reference>
<proteinExistence type="predicted"/>
<sequence>MTNKPEGKTVVVLGGSIGGLGVAHRLLKYTLPSHQDLKVILVSQNSHFYWNPAAVRAIIPEILQDDELLQPIAPGFEQYNKSTQHSLAAEFVHGKAKSIDVAGKSVLVNPASSDASARTIRYDYLVISTGSRSAVPGMPWKADGSYEDLVEAIHVTASRVCTGHTGQRG</sequence>
<evidence type="ECO:0000313" key="2">
    <source>
        <dbReference type="Proteomes" id="UP001143910"/>
    </source>
</evidence>
<name>A0ACC1N250_9HYPO</name>
<protein>
    <submittedName>
        <fullName evidence="1">Uncharacterized protein</fullName>
    </submittedName>
</protein>
<gene>
    <name evidence="1" type="ORF">NQ176_g7012</name>
</gene>
<evidence type="ECO:0000313" key="1">
    <source>
        <dbReference type="EMBL" id="KAJ2972696.1"/>
    </source>
</evidence>